<name>A0A8J4BLK5_9CHLO</name>
<dbReference type="SUPFAM" id="SSF48452">
    <property type="entry name" value="TPR-like"/>
    <property type="match status" value="1"/>
</dbReference>
<dbReference type="InterPro" id="IPR002893">
    <property type="entry name" value="Znf_MYND"/>
</dbReference>
<dbReference type="GO" id="GO:0008270">
    <property type="term" value="F:zinc ion binding"/>
    <property type="evidence" value="ECO:0007669"/>
    <property type="project" value="UniProtKB-KW"/>
</dbReference>
<feature type="repeat" description="ANK" evidence="6">
    <location>
        <begin position="294"/>
        <end position="326"/>
    </location>
</feature>
<keyword evidence="2" id="KW-0677">Repeat</keyword>
<keyword evidence="4" id="KW-0802">TPR repeat</keyword>
<accession>A0A8J4BLK5</accession>
<evidence type="ECO:0000256" key="8">
    <source>
        <dbReference type="SAM" id="MobiDB-lite"/>
    </source>
</evidence>
<evidence type="ECO:0000313" key="10">
    <source>
        <dbReference type="EMBL" id="GIL63667.1"/>
    </source>
</evidence>
<dbReference type="Pfam" id="PF13637">
    <property type="entry name" value="Ank_4"/>
    <property type="match status" value="1"/>
</dbReference>
<dbReference type="PANTHER" id="PTHR22904:SF533">
    <property type="entry name" value="HSP70-HSP90 ORGANIZING PROTEIN 3"/>
    <property type="match status" value="1"/>
</dbReference>
<reference evidence="10" key="1">
    <citation type="journal article" date="2021" name="Proc. Natl. Acad. Sci. U.S.A.">
        <title>Three genomes in the algal genus Volvox reveal the fate of a haploid sex-determining region after a transition to homothallism.</title>
        <authorList>
            <person name="Yamamoto K."/>
            <person name="Hamaji T."/>
            <person name="Kawai-Toyooka H."/>
            <person name="Matsuzaki R."/>
            <person name="Takahashi F."/>
            <person name="Nishimura Y."/>
            <person name="Kawachi M."/>
            <person name="Noguchi H."/>
            <person name="Minakuchi Y."/>
            <person name="Umen J.G."/>
            <person name="Toyoda A."/>
            <person name="Nozaki H."/>
        </authorList>
    </citation>
    <scope>NUCLEOTIDE SEQUENCE</scope>
    <source>
        <strain evidence="10">NIES-3780</strain>
    </source>
</reference>
<keyword evidence="1" id="KW-0479">Metal-binding</keyword>
<dbReference type="InterPro" id="IPR011990">
    <property type="entry name" value="TPR-like_helical_dom_sf"/>
</dbReference>
<dbReference type="InterPro" id="IPR002110">
    <property type="entry name" value="Ankyrin_rpt"/>
</dbReference>
<dbReference type="SMART" id="SM00028">
    <property type="entry name" value="TPR"/>
    <property type="match status" value="3"/>
</dbReference>
<evidence type="ECO:0000313" key="11">
    <source>
        <dbReference type="Proteomes" id="UP000747399"/>
    </source>
</evidence>
<dbReference type="EMBL" id="BNCO01000059">
    <property type="protein sequence ID" value="GIL63667.1"/>
    <property type="molecule type" value="Genomic_DNA"/>
</dbReference>
<keyword evidence="3 7" id="KW-0863">Zinc-finger</keyword>
<protein>
    <recommendedName>
        <fullName evidence="9">MYND-type domain-containing protein</fullName>
    </recommendedName>
</protein>
<keyword evidence="5" id="KW-0862">Zinc</keyword>
<evidence type="ECO:0000256" key="4">
    <source>
        <dbReference type="ARBA" id="ARBA00022803"/>
    </source>
</evidence>
<dbReference type="PROSITE" id="PS50297">
    <property type="entry name" value="ANK_REP_REGION"/>
    <property type="match status" value="2"/>
</dbReference>
<dbReference type="InterPro" id="IPR019734">
    <property type="entry name" value="TPR_rpt"/>
</dbReference>
<evidence type="ECO:0000256" key="7">
    <source>
        <dbReference type="PROSITE-ProRule" id="PRU00134"/>
    </source>
</evidence>
<dbReference type="Gene3D" id="1.25.40.20">
    <property type="entry name" value="Ankyrin repeat-containing domain"/>
    <property type="match status" value="2"/>
</dbReference>
<dbReference type="Gene3D" id="6.10.140.2220">
    <property type="match status" value="1"/>
</dbReference>
<sequence>YHFAADIFWHMASPDLPAVAQELKDKGNKCFGEKDYDQALAHYTSALGEAPGNPVLLSNLAATHLALRQWKKALERAEECLAADPSFLKAYGRKAAAQMGLFRPGDAEKTLRTGLARDPTNQFLKSELERFLQEEDGDQSPRRNEDGSDRPLRMLLARMGDALTPFARWPNDTFMAAFVGDEKAFLKSFRPEHLRLRALEAQIPLTTVVIAGAQRIRLASDAENVRTGRSDSDSARGSGHTNVLRRLIEAGARVDARDAIGYTALHHATAHNPVLDLAEILLEAGADVNVQDRFGVTPLMCAVMVSEPRSVRLLLKHGARTDIKDNDGCEALGLSRFNMEIQSMLYKAHESNRRPGEQRQCAKCGKEGAKKACGGCGGAINYCSRECQMAHWPTHKLQCRSGQAGAARGATAAASAAGCSGGSPELPHEVVVPIKVESRALLNTQATFGNTMARFAGGSNAGPRLGKHKPPATLARDRHSGAKLLAQVAARATKKNAIKIKIQVLPKPSEQSRKEMMQMGLSPDSMLCYNEDRSLVCKIDGSAGSGLQIANLIRERGIMGLKGYFAAFFDDRCAREGDVPCEMVIFTSMLSAQPF</sequence>
<evidence type="ECO:0000256" key="1">
    <source>
        <dbReference type="ARBA" id="ARBA00022723"/>
    </source>
</evidence>
<dbReference type="SUPFAM" id="SSF48403">
    <property type="entry name" value="Ankyrin repeat"/>
    <property type="match status" value="1"/>
</dbReference>
<evidence type="ECO:0000256" key="6">
    <source>
        <dbReference type="PROSITE-ProRule" id="PRU00023"/>
    </source>
</evidence>
<dbReference type="GO" id="GO:0051879">
    <property type="term" value="F:Hsp90 protein binding"/>
    <property type="evidence" value="ECO:0007669"/>
    <property type="project" value="TreeGrafter"/>
</dbReference>
<dbReference type="Pfam" id="PF14559">
    <property type="entry name" value="TPR_19"/>
    <property type="match status" value="1"/>
</dbReference>
<feature type="domain" description="MYND-type" evidence="9">
    <location>
        <begin position="361"/>
        <end position="399"/>
    </location>
</feature>
<dbReference type="Gene3D" id="1.25.40.10">
    <property type="entry name" value="Tetratricopeptide repeat domain"/>
    <property type="match status" value="1"/>
</dbReference>
<dbReference type="PROSITE" id="PS50088">
    <property type="entry name" value="ANK_REPEAT"/>
    <property type="match status" value="3"/>
</dbReference>
<organism evidence="10 11">
    <name type="scientific">Volvox africanus</name>
    <dbReference type="NCBI Taxonomy" id="51714"/>
    <lineage>
        <taxon>Eukaryota</taxon>
        <taxon>Viridiplantae</taxon>
        <taxon>Chlorophyta</taxon>
        <taxon>core chlorophytes</taxon>
        <taxon>Chlorophyceae</taxon>
        <taxon>CS clade</taxon>
        <taxon>Chlamydomonadales</taxon>
        <taxon>Volvocaceae</taxon>
        <taxon>Volvox</taxon>
    </lineage>
</organism>
<dbReference type="Pfam" id="PF12796">
    <property type="entry name" value="Ank_2"/>
    <property type="match status" value="1"/>
</dbReference>
<keyword evidence="6" id="KW-0040">ANK repeat</keyword>
<dbReference type="SUPFAM" id="SSF144232">
    <property type="entry name" value="HIT/MYND zinc finger-like"/>
    <property type="match status" value="1"/>
</dbReference>
<dbReference type="InterPro" id="IPR036770">
    <property type="entry name" value="Ankyrin_rpt-contain_sf"/>
</dbReference>
<keyword evidence="11" id="KW-1185">Reference proteome</keyword>
<feature type="non-terminal residue" evidence="10">
    <location>
        <position position="595"/>
    </location>
</feature>
<evidence type="ECO:0000259" key="9">
    <source>
        <dbReference type="PROSITE" id="PS50865"/>
    </source>
</evidence>
<dbReference type="Proteomes" id="UP000747399">
    <property type="component" value="Unassembled WGS sequence"/>
</dbReference>
<proteinExistence type="predicted"/>
<feature type="repeat" description="ANK" evidence="6">
    <location>
        <begin position="227"/>
        <end position="259"/>
    </location>
</feature>
<evidence type="ECO:0000256" key="3">
    <source>
        <dbReference type="ARBA" id="ARBA00022771"/>
    </source>
</evidence>
<dbReference type="SMART" id="SM00248">
    <property type="entry name" value="ANK"/>
    <property type="match status" value="3"/>
</dbReference>
<gene>
    <name evidence="10" type="ORF">Vafri_17695</name>
</gene>
<evidence type="ECO:0000256" key="5">
    <source>
        <dbReference type="ARBA" id="ARBA00022833"/>
    </source>
</evidence>
<dbReference type="PROSITE" id="PS50865">
    <property type="entry name" value="ZF_MYND_2"/>
    <property type="match status" value="1"/>
</dbReference>
<feature type="repeat" description="ANK" evidence="6">
    <location>
        <begin position="260"/>
        <end position="293"/>
    </location>
</feature>
<dbReference type="AlphaFoldDB" id="A0A8J4BLK5"/>
<dbReference type="PANTHER" id="PTHR22904">
    <property type="entry name" value="TPR REPEAT CONTAINING PROTEIN"/>
    <property type="match status" value="1"/>
</dbReference>
<feature type="region of interest" description="Disordered" evidence="8">
    <location>
        <begin position="132"/>
        <end position="151"/>
    </location>
</feature>
<dbReference type="Pfam" id="PF01753">
    <property type="entry name" value="zf-MYND"/>
    <property type="match status" value="1"/>
</dbReference>
<comment type="caution">
    <text evidence="10">The sequence shown here is derived from an EMBL/GenBank/DDBJ whole genome shotgun (WGS) entry which is preliminary data.</text>
</comment>
<evidence type="ECO:0000256" key="2">
    <source>
        <dbReference type="ARBA" id="ARBA00022737"/>
    </source>
</evidence>